<comment type="caution">
    <text evidence="1">The sequence shown here is derived from an EMBL/GenBank/DDBJ whole genome shotgun (WGS) entry which is preliminary data.</text>
</comment>
<dbReference type="InterPro" id="IPR043832">
    <property type="entry name" value="DUF5809"/>
</dbReference>
<evidence type="ECO:0000313" key="1">
    <source>
        <dbReference type="EMBL" id="GAA0295353.1"/>
    </source>
</evidence>
<sequence length="138" mass="15531">MEERGFLAPETETVASEQYRELGSAAQTVSRETAKAMGFDREEYRERVTSDVVETARDALFASLLVVSVGTYEEFETFRETHPDLDVRENGSDNVDHAVWHVVPFADTVVVATYQNEPDAAVATLRRIVHGRFYSDVV</sequence>
<proteinExistence type="predicted"/>
<dbReference type="Proteomes" id="UP001500837">
    <property type="component" value="Unassembled WGS sequence"/>
</dbReference>
<reference evidence="1 2" key="1">
    <citation type="journal article" date="2019" name="Int. J. Syst. Evol. Microbiol.">
        <title>The Global Catalogue of Microorganisms (GCM) 10K type strain sequencing project: providing services to taxonomists for standard genome sequencing and annotation.</title>
        <authorList>
            <consortium name="The Broad Institute Genomics Platform"/>
            <consortium name="The Broad Institute Genome Sequencing Center for Infectious Disease"/>
            <person name="Wu L."/>
            <person name="Ma J."/>
        </authorList>
    </citation>
    <scope>NUCLEOTIDE SEQUENCE [LARGE SCALE GENOMIC DNA]</scope>
    <source>
        <strain evidence="1 2">JCM 16330</strain>
    </source>
</reference>
<organism evidence="1 2">
    <name type="scientific">Halarchaeum salinum</name>
    <dbReference type="NCBI Taxonomy" id="489912"/>
    <lineage>
        <taxon>Archaea</taxon>
        <taxon>Methanobacteriati</taxon>
        <taxon>Methanobacteriota</taxon>
        <taxon>Stenosarchaea group</taxon>
        <taxon>Halobacteria</taxon>
        <taxon>Halobacteriales</taxon>
        <taxon>Halobacteriaceae</taxon>
    </lineage>
</organism>
<dbReference type="RefSeq" id="WP_211311593.1">
    <property type="nucleotide sequence ID" value="NZ_BAAABL010000033.1"/>
</dbReference>
<accession>A0AAV3S557</accession>
<dbReference type="Pfam" id="PF19125">
    <property type="entry name" value="DUF5809"/>
    <property type="match status" value="1"/>
</dbReference>
<evidence type="ECO:0000313" key="2">
    <source>
        <dbReference type="Proteomes" id="UP001500837"/>
    </source>
</evidence>
<protein>
    <submittedName>
        <fullName evidence="1">DUF5809 family protein</fullName>
    </submittedName>
</protein>
<keyword evidence="2" id="KW-1185">Reference proteome</keyword>
<dbReference type="AlphaFoldDB" id="A0AAV3S557"/>
<name>A0AAV3S557_9EURY</name>
<dbReference type="EMBL" id="BAAABL010000033">
    <property type="protein sequence ID" value="GAA0295353.1"/>
    <property type="molecule type" value="Genomic_DNA"/>
</dbReference>
<gene>
    <name evidence="1" type="ORF">GCM10009066_07320</name>
</gene>